<dbReference type="Pfam" id="PF06439">
    <property type="entry name" value="3keto-disac_hyd"/>
    <property type="match status" value="1"/>
</dbReference>
<dbReference type="InterPro" id="IPR010496">
    <property type="entry name" value="AL/BT2_dom"/>
</dbReference>
<dbReference type="InterPro" id="IPR013320">
    <property type="entry name" value="ConA-like_dom_sf"/>
</dbReference>
<proteinExistence type="predicted"/>
<dbReference type="GO" id="GO:0016787">
    <property type="term" value="F:hydrolase activity"/>
    <property type="evidence" value="ECO:0007669"/>
    <property type="project" value="InterPro"/>
</dbReference>
<dbReference type="Proteomes" id="UP000366872">
    <property type="component" value="Unassembled WGS sequence"/>
</dbReference>
<feature type="signal peptide" evidence="1">
    <location>
        <begin position="1"/>
        <end position="17"/>
    </location>
</feature>
<evidence type="ECO:0000256" key="1">
    <source>
        <dbReference type="SAM" id="SignalP"/>
    </source>
</evidence>
<dbReference type="AlphaFoldDB" id="A0A6C2U0H0"/>
<dbReference type="Gene3D" id="2.60.120.560">
    <property type="entry name" value="Exo-inulinase, domain 1"/>
    <property type="match status" value="1"/>
</dbReference>
<evidence type="ECO:0000313" key="4">
    <source>
        <dbReference type="Proteomes" id="UP000366872"/>
    </source>
</evidence>
<keyword evidence="1" id="KW-0732">Signal</keyword>
<dbReference type="EMBL" id="CAAHFG010000001">
    <property type="protein sequence ID" value="VGO13422.1"/>
    <property type="molecule type" value="Genomic_DNA"/>
</dbReference>
<dbReference type="RefSeq" id="WP_136078993.1">
    <property type="nucleotide sequence ID" value="NZ_CAAHFG010000001.1"/>
</dbReference>
<reference evidence="3 4" key="1">
    <citation type="submission" date="2019-04" db="EMBL/GenBank/DDBJ databases">
        <authorList>
            <person name="Van Vliet M D."/>
        </authorList>
    </citation>
    <scope>NUCLEOTIDE SEQUENCE [LARGE SCALE GENOMIC DNA]</scope>
    <source>
        <strain evidence="3 4">F1</strain>
    </source>
</reference>
<feature type="domain" description="3-keto-alpha-glucoside-1,2-lyase/3-keto-2-hydroxy-glucal hydratase" evidence="2">
    <location>
        <begin position="19"/>
        <end position="204"/>
    </location>
</feature>
<gene>
    <name evidence="3" type="ORF">PDESU_01979</name>
</gene>
<protein>
    <recommendedName>
        <fullName evidence="2">3-keto-alpha-glucoside-1,2-lyase/3-keto-2-hydroxy-glucal hydratase domain-containing protein</fullName>
    </recommendedName>
</protein>
<name>A0A6C2U0H0_PONDE</name>
<keyword evidence="4" id="KW-1185">Reference proteome</keyword>
<evidence type="ECO:0000259" key="2">
    <source>
        <dbReference type="Pfam" id="PF06439"/>
    </source>
</evidence>
<dbReference type="SUPFAM" id="SSF49899">
    <property type="entry name" value="Concanavalin A-like lectins/glucanases"/>
    <property type="match status" value="1"/>
</dbReference>
<organism evidence="3 4">
    <name type="scientific">Pontiella desulfatans</name>
    <dbReference type="NCBI Taxonomy" id="2750659"/>
    <lineage>
        <taxon>Bacteria</taxon>
        <taxon>Pseudomonadati</taxon>
        <taxon>Kiritimatiellota</taxon>
        <taxon>Kiritimatiellia</taxon>
        <taxon>Kiritimatiellales</taxon>
        <taxon>Pontiellaceae</taxon>
        <taxon>Pontiella</taxon>
    </lineage>
</organism>
<accession>A0A6C2U0H0</accession>
<feature type="chain" id="PRO_5025585179" description="3-keto-alpha-glucoside-1,2-lyase/3-keto-2-hydroxy-glucal hydratase domain-containing protein" evidence="1">
    <location>
        <begin position="18"/>
        <end position="207"/>
    </location>
</feature>
<sequence>MKCVLGILLLSASLTYAGDWNPLFDGSSLNGWKASETPGCFSIVDGNTLQVKGGRSHLFWIGTDSIPGEFTDFEFSAKVKTTPGANGGVFFHTEYQETGWPTHGYEAQVNSTHKDKRKTGSIYAVQDVLNDAPSKDGEWFDFLIRVKGKTITISVDGKVVNEFTEPADVQPLEKFKDRRLSSGTFALQGHDPKSITYYQDIKVRTLK</sequence>
<evidence type="ECO:0000313" key="3">
    <source>
        <dbReference type="EMBL" id="VGO13422.1"/>
    </source>
</evidence>